<sequence length="84" mass="9136">MNPHDEGSGLGGAARLVHLRAMLRIILALFAGMLGFLAYLGVVLALADHVIGLHWALQVPFFLAAGVAWAWPARWLMFWGAGQR</sequence>
<evidence type="ECO:0000313" key="2">
    <source>
        <dbReference type="EMBL" id="MBC4017141.1"/>
    </source>
</evidence>
<keyword evidence="3" id="KW-1185">Reference proteome</keyword>
<proteinExistence type="predicted"/>
<dbReference type="InterPro" id="IPR021265">
    <property type="entry name" value="DUF2842"/>
</dbReference>
<keyword evidence="1" id="KW-0472">Membrane</keyword>
<dbReference type="Pfam" id="PF11003">
    <property type="entry name" value="DUF2842"/>
    <property type="match status" value="1"/>
</dbReference>
<feature type="transmembrane region" description="Helical" evidence="1">
    <location>
        <begin position="53"/>
        <end position="71"/>
    </location>
</feature>
<organism evidence="2 3">
    <name type="scientific">Siccirubricoccus deserti</name>
    <dbReference type="NCBI Taxonomy" id="2013562"/>
    <lineage>
        <taxon>Bacteria</taxon>
        <taxon>Pseudomonadati</taxon>
        <taxon>Pseudomonadota</taxon>
        <taxon>Alphaproteobacteria</taxon>
        <taxon>Acetobacterales</taxon>
        <taxon>Roseomonadaceae</taxon>
        <taxon>Siccirubricoccus</taxon>
    </lineage>
</organism>
<evidence type="ECO:0000256" key="1">
    <source>
        <dbReference type="SAM" id="Phobius"/>
    </source>
</evidence>
<keyword evidence="1" id="KW-0812">Transmembrane</keyword>
<evidence type="ECO:0000313" key="3">
    <source>
        <dbReference type="Proteomes" id="UP000600101"/>
    </source>
</evidence>
<gene>
    <name evidence="2" type="ORF">H7965_17655</name>
</gene>
<accession>A0A9X0UES5</accession>
<reference evidence="2" key="1">
    <citation type="submission" date="2020-08" db="EMBL/GenBank/DDBJ databases">
        <authorList>
            <person name="Hu Y."/>
            <person name="Nguyen S.V."/>
            <person name="Li F."/>
            <person name="Fanning S."/>
        </authorList>
    </citation>
    <scope>NUCLEOTIDE SEQUENCE</scope>
    <source>
        <strain evidence="2">SYSU D8009</strain>
    </source>
</reference>
<name>A0A9X0UES5_9PROT</name>
<dbReference type="EMBL" id="JACOMF010000023">
    <property type="protein sequence ID" value="MBC4017141.1"/>
    <property type="molecule type" value="Genomic_DNA"/>
</dbReference>
<dbReference type="RefSeq" id="WP_186771903.1">
    <property type="nucleotide sequence ID" value="NZ_JACOMF010000023.1"/>
</dbReference>
<feature type="transmembrane region" description="Helical" evidence="1">
    <location>
        <begin position="25"/>
        <end position="47"/>
    </location>
</feature>
<comment type="caution">
    <text evidence="2">The sequence shown here is derived from an EMBL/GenBank/DDBJ whole genome shotgun (WGS) entry which is preliminary data.</text>
</comment>
<dbReference type="AlphaFoldDB" id="A0A9X0UES5"/>
<keyword evidence="1" id="KW-1133">Transmembrane helix</keyword>
<protein>
    <submittedName>
        <fullName evidence="2">DUF2842 domain-containing protein</fullName>
    </submittedName>
</protein>
<dbReference type="Proteomes" id="UP000600101">
    <property type="component" value="Unassembled WGS sequence"/>
</dbReference>